<reference evidence="1" key="1">
    <citation type="submission" date="2019-03" db="EMBL/GenBank/DDBJ databases">
        <authorList>
            <person name="Mank J."/>
            <person name="Almeida P."/>
        </authorList>
    </citation>
    <scope>NUCLEOTIDE SEQUENCE</scope>
    <source>
        <strain evidence="1">78183</strain>
    </source>
</reference>
<protein>
    <submittedName>
        <fullName evidence="1">Uncharacterized protein</fullName>
    </submittedName>
</protein>
<name>A0A6N2JVZ7_SALVM</name>
<organism evidence="1">
    <name type="scientific">Salix viminalis</name>
    <name type="common">Common osier</name>
    <name type="synonym">Basket willow</name>
    <dbReference type="NCBI Taxonomy" id="40686"/>
    <lineage>
        <taxon>Eukaryota</taxon>
        <taxon>Viridiplantae</taxon>
        <taxon>Streptophyta</taxon>
        <taxon>Embryophyta</taxon>
        <taxon>Tracheophyta</taxon>
        <taxon>Spermatophyta</taxon>
        <taxon>Magnoliopsida</taxon>
        <taxon>eudicotyledons</taxon>
        <taxon>Gunneridae</taxon>
        <taxon>Pentapetalae</taxon>
        <taxon>rosids</taxon>
        <taxon>fabids</taxon>
        <taxon>Malpighiales</taxon>
        <taxon>Salicaceae</taxon>
        <taxon>Saliceae</taxon>
        <taxon>Salix</taxon>
    </lineage>
</organism>
<dbReference type="AlphaFoldDB" id="A0A6N2JVZ7"/>
<evidence type="ECO:0000313" key="1">
    <source>
        <dbReference type="EMBL" id="VFU19721.1"/>
    </source>
</evidence>
<proteinExistence type="predicted"/>
<gene>
    <name evidence="1" type="ORF">SVIM_LOCUS64</name>
</gene>
<dbReference type="EMBL" id="CAADRP010000001">
    <property type="protein sequence ID" value="VFU19721.1"/>
    <property type="molecule type" value="Genomic_DNA"/>
</dbReference>
<accession>A0A6N2JVZ7</accession>
<sequence length="91" mass="10376">MIPNYCVGHHQNYKNKKKILKRKRKLNKKLPVSPPVLSVWLGSPPLSSGGTIYCLNRRSKKWTMMRQDAKLLQIVLFCALTTAASLEVQLP</sequence>